<name>A0AAN8JJ72_PATCE</name>
<keyword evidence="4" id="KW-1185">Reference proteome</keyword>
<dbReference type="Gene3D" id="1.25.40.10">
    <property type="entry name" value="Tetratricopeptide repeat domain"/>
    <property type="match status" value="1"/>
</dbReference>
<organism evidence="3 4">
    <name type="scientific">Patella caerulea</name>
    <name type="common">Rayed Mediterranean limpet</name>
    <dbReference type="NCBI Taxonomy" id="87958"/>
    <lineage>
        <taxon>Eukaryota</taxon>
        <taxon>Metazoa</taxon>
        <taxon>Spiralia</taxon>
        <taxon>Lophotrochozoa</taxon>
        <taxon>Mollusca</taxon>
        <taxon>Gastropoda</taxon>
        <taxon>Patellogastropoda</taxon>
        <taxon>Patelloidea</taxon>
        <taxon>Patellidae</taxon>
        <taxon>Patella</taxon>
    </lineage>
</organism>
<dbReference type="PANTHER" id="PTHR15000">
    <property type="entry name" value="ERYTHROID DIFFERENTIATION-RELATED FACTOR 1"/>
    <property type="match status" value="1"/>
</dbReference>
<accession>A0AAN8JJ72</accession>
<dbReference type="AlphaFoldDB" id="A0AAN8JJ72"/>
<dbReference type="Pfam" id="PF23723">
    <property type="entry name" value="TPR_EDRF1"/>
    <property type="match status" value="1"/>
</dbReference>
<dbReference type="Proteomes" id="UP001347796">
    <property type="component" value="Unassembled WGS sequence"/>
</dbReference>
<dbReference type="InterPro" id="IPR056583">
    <property type="entry name" value="EDRF1_TPR"/>
</dbReference>
<reference evidence="3 4" key="1">
    <citation type="submission" date="2024-01" db="EMBL/GenBank/DDBJ databases">
        <title>The genome of the rayed Mediterranean limpet Patella caerulea (Linnaeus, 1758).</title>
        <authorList>
            <person name="Anh-Thu Weber A."/>
            <person name="Halstead-Nussloch G."/>
        </authorList>
    </citation>
    <scope>NUCLEOTIDE SEQUENCE [LARGE SCALE GENOMIC DNA]</scope>
    <source>
        <strain evidence="3">AATW-2023a</strain>
        <tissue evidence="3">Whole specimen</tissue>
    </source>
</reference>
<feature type="domain" description="EDRF1 N-terminal" evidence="2">
    <location>
        <begin position="246"/>
        <end position="486"/>
    </location>
</feature>
<dbReference type="InterPro" id="IPR056582">
    <property type="entry name" value="EDRF1_N"/>
</dbReference>
<proteinExistence type="predicted"/>
<dbReference type="PANTHER" id="PTHR15000:SF1">
    <property type="entry name" value="ERYTHROID DIFFERENTIATION-RELATED FACTOR 1"/>
    <property type="match status" value="1"/>
</dbReference>
<sequence length="1128" mass="130337">MDRKEKMNYTNGTELKDFKADKICGAGHENVKSTAVVKYQSLPLLSPFNQLQSNTNLNIPPSNWLRSNSKPEQYVRDIPWRREHSEFSSFNMANHFLDDITEDVDVVSDASNIKKLLKMPFSSSSHISMMVHRVGQTLLLDEFDIHQHLLRKEKEEWKWLWKFYEQIIGKNTEGKYKCVPKKSKSRIALQNRNMYSKFLYHSVQSEGKDDTTSVVQCHREEDEQVVVNDEDILTPLPDPLPQTNSRGFQREVLWTFENIKMLIGADLPIFGDETHPCVSLRLRESDEPINVLTGLDYWLDNLMCNVPEVAMCFHLDGFVQKYELLKTEDIPKYENSQFDPQLVLDIARNILSFLKSNATLEGHTYWLYKDSNDDVVKLYDLTTLCEGEVDHGNPFTVPVGILLYRVARNLRKNTGRKKTATIRKLLENCLLLLDEDKHSQVCTSAYYLLSDLYVPDSSIKDVWESNSDDSDEENTDSCRSVVEDDDIKEKGNKEEVTVDIKTLYDFKPNFDGGWHVVRAHPIAGTVEERCQDAFKYIRKGLDCLCRDENTYKHHQKNVSIVEEQASCDNSEAIPLGYKPLASISAENNLQLSTLLIPKKQKWQDVSKCLLLRKAAMTFYCSGKEYLSIQKYGHALRQIRFAIVCFEEMKRLIPKKGEENIDLLTLILETAGDIRLIMARNAKSLDEQEKYFTDISEEEAAIVDASIRASRIPEYDWVYTWSSELEQNLTSSVRCYRHAITLKPTDKILDTNLHKRLGNSLNELGVWYMNLAQNTLQSTGVEKVNLEKLKLIWEKSENCFNRGKEVFHTINDKANATLLLSNTGKLMRLCAQTYTQLTISSDQPEFTTIEREYYTKAIDCYQMALAILKNGKQYCDIWESVLWELSTTYYNMAMLLQDYAPLSTYCKEEIEKDVIDLMNKSLKYCSMDCSPKCLPMCQYRSATINHRLASLHHHTLRDTISDQKKRYVKQLSDNHYNKAINLFRQLDCPVEMLRSYLEKAALLEFCQSAQSTCTNKGKIKNYCAVLMALTDCEEILESLQTQTENTSNNYDRDSLIDILKSRLQYLLLHIIKAYTSLTKGKHETVIKEVKAIYARSLQIPQDENQLLILLKSVLHDSKNIIHTIYHDIG</sequence>
<gene>
    <name evidence="3" type="ORF">SNE40_013246</name>
</gene>
<dbReference type="GO" id="GO:0045893">
    <property type="term" value="P:positive regulation of DNA-templated transcription"/>
    <property type="evidence" value="ECO:0007669"/>
    <property type="project" value="TreeGrafter"/>
</dbReference>
<evidence type="ECO:0000313" key="4">
    <source>
        <dbReference type="Proteomes" id="UP001347796"/>
    </source>
</evidence>
<comment type="caution">
    <text evidence="3">The sequence shown here is derived from an EMBL/GenBank/DDBJ whole genome shotgun (WGS) entry which is preliminary data.</text>
</comment>
<evidence type="ECO:0000313" key="3">
    <source>
        <dbReference type="EMBL" id="KAK6178457.1"/>
    </source>
</evidence>
<feature type="domain" description="EDRF1 TPR repeats region" evidence="1">
    <location>
        <begin position="752"/>
        <end position="1107"/>
    </location>
</feature>
<evidence type="ECO:0000259" key="1">
    <source>
        <dbReference type="Pfam" id="PF23723"/>
    </source>
</evidence>
<evidence type="ECO:0008006" key="5">
    <source>
        <dbReference type="Google" id="ProtNLM"/>
    </source>
</evidence>
<dbReference type="InterPro" id="IPR011990">
    <property type="entry name" value="TPR-like_helical_dom_sf"/>
</dbReference>
<evidence type="ECO:0000259" key="2">
    <source>
        <dbReference type="Pfam" id="PF23788"/>
    </source>
</evidence>
<dbReference type="Pfam" id="PF23788">
    <property type="entry name" value="EDRF1_N"/>
    <property type="match status" value="2"/>
</dbReference>
<dbReference type="EMBL" id="JAZGQO010000009">
    <property type="protein sequence ID" value="KAK6178457.1"/>
    <property type="molecule type" value="Genomic_DNA"/>
</dbReference>
<feature type="domain" description="EDRF1 N-terminal" evidence="2">
    <location>
        <begin position="30"/>
        <end position="230"/>
    </location>
</feature>
<protein>
    <recommendedName>
        <fullName evidence="5">Erythroid differentiation-related factor 1</fullName>
    </recommendedName>
</protein>